<keyword evidence="2" id="KW-1185">Reference proteome</keyword>
<dbReference type="EMBL" id="JAGFBS010000015">
    <property type="protein sequence ID" value="KAG6375186.1"/>
    <property type="molecule type" value="Genomic_DNA"/>
</dbReference>
<name>A0A8I3A9Z1_9AGAM</name>
<dbReference type="Proteomes" id="UP000683000">
    <property type="component" value="Unassembled WGS sequence"/>
</dbReference>
<protein>
    <submittedName>
        <fullName evidence="1">Uncharacterized protein</fullName>
    </submittedName>
</protein>
<evidence type="ECO:0000313" key="1">
    <source>
        <dbReference type="EMBL" id="KAG6375186.1"/>
    </source>
</evidence>
<dbReference type="OrthoDB" id="2684066at2759"/>
<gene>
    <name evidence="1" type="ORF">JVT61DRAFT_3395</name>
</gene>
<reference evidence="1" key="1">
    <citation type="submission" date="2021-03" db="EMBL/GenBank/DDBJ databases">
        <title>Evolutionary innovations through gain and loss of genes in the ectomycorrhizal Boletales.</title>
        <authorList>
            <person name="Wu G."/>
            <person name="Miyauchi S."/>
            <person name="Morin E."/>
            <person name="Yang Z.-L."/>
            <person name="Xu J."/>
            <person name="Martin F.M."/>
        </authorList>
    </citation>
    <scope>NUCLEOTIDE SEQUENCE</scope>
    <source>
        <strain evidence="1">BR01</strain>
    </source>
</reference>
<evidence type="ECO:0000313" key="2">
    <source>
        <dbReference type="Proteomes" id="UP000683000"/>
    </source>
</evidence>
<proteinExistence type="predicted"/>
<dbReference type="AlphaFoldDB" id="A0A8I3A9Z1"/>
<organism evidence="1 2">
    <name type="scientific">Boletus reticuloceps</name>
    <dbReference type="NCBI Taxonomy" id="495285"/>
    <lineage>
        <taxon>Eukaryota</taxon>
        <taxon>Fungi</taxon>
        <taxon>Dikarya</taxon>
        <taxon>Basidiomycota</taxon>
        <taxon>Agaricomycotina</taxon>
        <taxon>Agaricomycetes</taxon>
        <taxon>Agaricomycetidae</taxon>
        <taxon>Boletales</taxon>
        <taxon>Boletineae</taxon>
        <taxon>Boletaceae</taxon>
        <taxon>Boletoideae</taxon>
        <taxon>Boletus</taxon>
    </lineage>
</organism>
<sequence>MTQIVNSLTSKLEVGAPMASLYLLQQPDHYTSHKFISFYWTSYVNEIKKVWNTDNMMDTEED</sequence>
<accession>A0A8I3A9Z1</accession>
<comment type="caution">
    <text evidence="1">The sequence shown here is derived from an EMBL/GenBank/DDBJ whole genome shotgun (WGS) entry which is preliminary data.</text>
</comment>